<gene>
    <name evidence="1" type="ORF">ACERZ8_15490</name>
</gene>
<protein>
    <submittedName>
        <fullName evidence="1">Uncharacterized protein</fullName>
    </submittedName>
</protein>
<sequence>MQAEPVADVSDAQILEKISQHLLTLAEDTALVGKRVSELTGSVSTSLSPSAIRDLQKLDNLHQSLCDLAHLSAALAGPGAHRAQAFEHLKLTATRTLLEVNASERPVAHGTIDFF</sequence>
<comment type="caution">
    <text evidence="1">The sequence shown here is derived from an EMBL/GenBank/DDBJ whole genome shotgun (WGS) entry which is preliminary data.</text>
</comment>
<organism evidence="1 2">
    <name type="scientific">Tateyamaria armeniaca</name>
    <dbReference type="NCBI Taxonomy" id="2518930"/>
    <lineage>
        <taxon>Bacteria</taxon>
        <taxon>Pseudomonadati</taxon>
        <taxon>Pseudomonadota</taxon>
        <taxon>Alphaproteobacteria</taxon>
        <taxon>Rhodobacterales</taxon>
        <taxon>Roseobacteraceae</taxon>
        <taxon>Tateyamaria</taxon>
    </lineage>
</organism>
<name>A0ABW8UYX0_9RHOB</name>
<dbReference type="Proteomes" id="UP001627408">
    <property type="component" value="Unassembled WGS sequence"/>
</dbReference>
<dbReference type="RefSeq" id="WP_407593041.1">
    <property type="nucleotide sequence ID" value="NZ_JBHDIY010000002.1"/>
</dbReference>
<evidence type="ECO:0000313" key="2">
    <source>
        <dbReference type="Proteomes" id="UP001627408"/>
    </source>
</evidence>
<accession>A0ABW8UYX0</accession>
<proteinExistence type="predicted"/>
<evidence type="ECO:0000313" key="1">
    <source>
        <dbReference type="EMBL" id="MFL4471214.1"/>
    </source>
</evidence>
<reference evidence="1 2" key="1">
    <citation type="submission" date="2024-08" db="EMBL/GenBank/DDBJ databases">
        <title>Tateyamaria sp. nov., isolated from marine algae.</title>
        <authorList>
            <person name="Choi B.J."/>
            <person name="Kim J.M."/>
            <person name="Lee J.K."/>
            <person name="Choi D.G."/>
            <person name="Bayburt H."/>
            <person name="Baek J.H."/>
            <person name="Han D.M."/>
            <person name="Jeon C.O."/>
        </authorList>
    </citation>
    <scope>NUCLEOTIDE SEQUENCE [LARGE SCALE GENOMIC DNA]</scope>
    <source>
        <strain evidence="1 2">KMU-156</strain>
    </source>
</reference>
<keyword evidence="2" id="KW-1185">Reference proteome</keyword>
<dbReference type="EMBL" id="JBHDIY010000002">
    <property type="protein sequence ID" value="MFL4471214.1"/>
    <property type="molecule type" value="Genomic_DNA"/>
</dbReference>